<organism evidence="1 2">
    <name type="scientific">Paenibacillus aceti</name>
    <dbReference type="NCBI Taxonomy" id="1820010"/>
    <lineage>
        <taxon>Bacteria</taxon>
        <taxon>Bacillati</taxon>
        <taxon>Bacillota</taxon>
        <taxon>Bacilli</taxon>
        <taxon>Bacillales</taxon>
        <taxon>Paenibacillaceae</taxon>
        <taxon>Paenibacillus</taxon>
    </lineage>
</organism>
<evidence type="ECO:0000313" key="1">
    <source>
        <dbReference type="EMBL" id="GGG15779.1"/>
    </source>
</evidence>
<name>A0ABQ1W6W6_9BACL</name>
<keyword evidence="2" id="KW-1185">Reference proteome</keyword>
<dbReference type="EMBL" id="BMIW01000042">
    <property type="protein sequence ID" value="GGG15779.1"/>
    <property type="molecule type" value="Genomic_DNA"/>
</dbReference>
<reference evidence="2" key="1">
    <citation type="journal article" date="2019" name="Int. J. Syst. Evol. Microbiol.">
        <title>The Global Catalogue of Microorganisms (GCM) 10K type strain sequencing project: providing services to taxonomists for standard genome sequencing and annotation.</title>
        <authorList>
            <consortium name="The Broad Institute Genomics Platform"/>
            <consortium name="The Broad Institute Genome Sequencing Center for Infectious Disease"/>
            <person name="Wu L."/>
            <person name="Ma J."/>
        </authorList>
    </citation>
    <scope>NUCLEOTIDE SEQUENCE [LARGE SCALE GENOMIC DNA]</scope>
    <source>
        <strain evidence="2">CGMCC 1.15420</strain>
    </source>
</reference>
<comment type="caution">
    <text evidence="1">The sequence shown here is derived from an EMBL/GenBank/DDBJ whole genome shotgun (WGS) entry which is preliminary data.</text>
</comment>
<evidence type="ECO:0008006" key="3">
    <source>
        <dbReference type="Google" id="ProtNLM"/>
    </source>
</evidence>
<accession>A0ABQ1W6W6</accession>
<protein>
    <recommendedName>
        <fullName evidence="3">XRE family transcriptional regulator</fullName>
    </recommendedName>
</protein>
<sequence>MRFIKPKTKKLTIAGKQVTASKIKLMQWSELSRELHVIPRALLSALTAEKEDIPAFILVALDQSLSEIARIVSILTGIEPEDIEKNATASELIEYLSELIEINEIRSLAKKVRALFEGSIS</sequence>
<evidence type="ECO:0000313" key="2">
    <source>
        <dbReference type="Proteomes" id="UP000608420"/>
    </source>
</evidence>
<dbReference type="Proteomes" id="UP000608420">
    <property type="component" value="Unassembled WGS sequence"/>
</dbReference>
<gene>
    <name evidence="1" type="ORF">GCM10010913_42210</name>
</gene>
<proteinExistence type="predicted"/>
<dbReference type="RefSeq" id="WP_120464613.1">
    <property type="nucleotide sequence ID" value="NZ_BMIW01000042.1"/>
</dbReference>